<dbReference type="Pfam" id="PF02779">
    <property type="entry name" value="Transket_pyr"/>
    <property type="match status" value="1"/>
</dbReference>
<dbReference type="SUPFAM" id="SSF52518">
    <property type="entry name" value="Thiamin diphosphate-binding fold (THDP-binding)"/>
    <property type="match status" value="1"/>
</dbReference>
<proteinExistence type="inferred from homology"/>
<dbReference type="InterPro" id="IPR009014">
    <property type="entry name" value="Transketo_C/PFOR_II"/>
</dbReference>
<evidence type="ECO:0000313" key="5">
    <source>
        <dbReference type="EMBL" id="NYE03853.1"/>
    </source>
</evidence>
<evidence type="ECO:0000256" key="3">
    <source>
        <dbReference type="ARBA" id="ARBA00023052"/>
    </source>
</evidence>
<dbReference type="PANTHER" id="PTHR43825:SF5">
    <property type="entry name" value="HYPOTHETICAL TRANSKETOLASE FAMILY PROTEIN"/>
    <property type="match status" value="1"/>
</dbReference>
<dbReference type="CDD" id="cd07033">
    <property type="entry name" value="TPP_PYR_DXS_TK_like"/>
    <property type="match status" value="1"/>
</dbReference>
<dbReference type="Pfam" id="PF02780">
    <property type="entry name" value="Transketolase_C"/>
    <property type="match status" value="1"/>
</dbReference>
<comment type="caution">
    <text evidence="5">The sequence shown here is derived from an EMBL/GenBank/DDBJ whole genome shotgun (WGS) entry which is preliminary data.</text>
</comment>
<dbReference type="Gene3D" id="3.40.50.920">
    <property type="match status" value="1"/>
</dbReference>
<reference evidence="6" key="2">
    <citation type="submission" date="2020-08" db="EMBL/GenBank/DDBJ databases">
        <title>The Agave Microbiome: Exploring the role of microbial communities in plant adaptations to desert environments.</title>
        <authorList>
            <person name="Partida-Martinez L.P."/>
        </authorList>
    </citation>
    <scope>NUCLEOTIDE SEQUENCE [LARGE SCALE GENOMIC DNA]</scope>
    <source>
        <strain evidence="6">AT2.8</strain>
    </source>
</reference>
<evidence type="ECO:0000313" key="6">
    <source>
        <dbReference type="Proteomes" id="UP000548423"/>
    </source>
</evidence>
<keyword evidence="3" id="KW-0786">Thiamine pyrophosphate</keyword>
<accession>A0A852T5G8</accession>
<dbReference type="EC" id="2.2.1.1" evidence="5"/>
<dbReference type="InterPro" id="IPR029061">
    <property type="entry name" value="THDP-binding"/>
</dbReference>
<dbReference type="Proteomes" id="UP000548423">
    <property type="component" value="Unassembled WGS sequence"/>
</dbReference>
<dbReference type="Gene3D" id="3.40.50.970">
    <property type="match status" value="1"/>
</dbReference>
<evidence type="ECO:0000256" key="2">
    <source>
        <dbReference type="ARBA" id="ARBA00007131"/>
    </source>
</evidence>
<keyword evidence="5" id="KW-0808">Transferase</keyword>
<sequence length="339" mass="36930">MRDTFIRILEDIAKEDQNLILITGDLGFGVLKNYWDTYPEQFINAGIAEQNMTGLAAGMAIEGKTVFTYSIGNFPTIRCLEQIRNDAAYHNANVKVVAVGGGFAYGSLGMSHHATEDIAIMRALPNVTVLAPGDIKETEEAVKAIYKWPGTCYLRLGRGGGKPIHEGAIDFKIGKAIKLLEGETVAIFSTGEILEEAKKGATLLNNMGVSTGLFSFPTVKPIDYETIIQSANNVDLIITVEEHNIIGGFGSAVAEVLAGVQGNHAQLIRIGLDDKYSSIVGSQEYLRDCYGISAQQIVDKVINTLKSRYSINGTKEDMHYYNGIFNHESICDLEPRGTK</sequence>
<dbReference type="EMBL" id="JACCBX010000001">
    <property type="protein sequence ID" value="NYE03853.1"/>
    <property type="molecule type" value="Genomic_DNA"/>
</dbReference>
<dbReference type="InterPro" id="IPR051157">
    <property type="entry name" value="PDH/Transketolase"/>
</dbReference>
<comment type="cofactor">
    <cofactor evidence="1">
        <name>thiamine diphosphate</name>
        <dbReference type="ChEBI" id="CHEBI:58937"/>
    </cofactor>
</comment>
<feature type="domain" description="Transketolase-like pyrimidine-binding" evidence="4">
    <location>
        <begin position="1"/>
        <end position="164"/>
    </location>
</feature>
<dbReference type="InterPro" id="IPR005475">
    <property type="entry name" value="Transketolase-like_Pyr-bd"/>
</dbReference>
<reference evidence="6" key="1">
    <citation type="submission" date="2020-07" db="EMBL/GenBank/DDBJ databases">
        <authorList>
            <person name="Partida-Martinez L."/>
            <person name="Huntemann M."/>
            <person name="Clum A."/>
            <person name="Wang J."/>
            <person name="Palaniappan K."/>
            <person name="Ritter S."/>
            <person name="Chen I.-M."/>
            <person name="Stamatis D."/>
            <person name="Reddy T."/>
            <person name="O'Malley R."/>
            <person name="Daum C."/>
            <person name="Shapiro N."/>
            <person name="Ivanova N."/>
            <person name="Kyrpides N."/>
            <person name="Woyke T."/>
        </authorList>
    </citation>
    <scope>NUCLEOTIDE SEQUENCE [LARGE SCALE GENOMIC DNA]</scope>
    <source>
        <strain evidence="6">AT2.8</strain>
    </source>
</reference>
<evidence type="ECO:0000259" key="4">
    <source>
        <dbReference type="SMART" id="SM00861"/>
    </source>
</evidence>
<comment type="similarity">
    <text evidence="2">Belongs to the transketolase family.</text>
</comment>
<evidence type="ECO:0000256" key="1">
    <source>
        <dbReference type="ARBA" id="ARBA00001964"/>
    </source>
</evidence>
<dbReference type="FunFam" id="3.40.50.970:FF:000129">
    <property type="entry name" value="Transketolase"/>
    <property type="match status" value="1"/>
</dbReference>
<name>A0A852T5G8_9BACI</name>
<protein>
    <submittedName>
        <fullName evidence="5">Transketolase</fullName>
        <ecNumber evidence="5">2.2.1.1</ecNumber>
    </submittedName>
</protein>
<dbReference type="InterPro" id="IPR033248">
    <property type="entry name" value="Transketolase_C"/>
</dbReference>
<organism evidence="5 6">
    <name type="scientific">Neobacillus niacini</name>
    <dbReference type="NCBI Taxonomy" id="86668"/>
    <lineage>
        <taxon>Bacteria</taxon>
        <taxon>Bacillati</taxon>
        <taxon>Bacillota</taxon>
        <taxon>Bacilli</taxon>
        <taxon>Bacillales</taxon>
        <taxon>Bacillaceae</taxon>
        <taxon>Neobacillus</taxon>
    </lineage>
</organism>
<dbReference type="GO" id="GO:0004802">
    <property type="term" value="F:transketolase activity"/>
    <property type="evidence" value="ECO:0007669"/>
    <property type="project" value="UniProtKB-EC"/>
</dbReference>
<dbReference type="AlphaFoldDB" id="A0A852T5G8"/>
<dbReference type="PANTHER" id="PTHR43825">
    <property type="entry name" value="PYRUVATE DEHYDROGENASE E1 COMPONENT"/>
    <property type="match status" value="1"/>
</dbReference>
<dbReference type="SMART" id="SM00861">
    <property type="entry name" value="Transket_pyr"/>
    <property type="match status" value="1"/>
</dbReference>
<gene>
    <name evidence="5" type="ORF">F4694_000572</name>
</gene>
<dbReference type="SUPFAM" id="SSF52922">
    <property type="entry name" value="TK C-terminal domain-like"/>
    <property type="match status" value="1"/>
</dbReference>